<comment type="similarity">
    <text evidence="2">Belongs to the TMEM14 family.</text>
</comment>
<protein>
    <submittedName>
        <fullName evidence="7">Uncharacterized protein</fullName>
    </submittedName>
</protein>
<keyword evidence="5 6" id="KW-0472">Membrane</keyword>
<sequence>MQTLISSAATPSLLLSSAYGSGSRLRLLHNSTSNLRIRISRPSNRTIRCDAQEVSTIFELAPVASAVYGTLLFGGGLSAYFRSGSKGSALGGASGGALMATYYLMQTPETKVAGDAIGFGCALLFSAVFGIRLVATKKPFPASLLLGISTGAMFVFVSAYLQDKI</sequence>
<dbReference type="EMBL" id="LFYR01001402">
    <property type="protein sequence ID" value="KMZ62184.1"/>
    <property type="molecule type" value="Genomic_DNA"/>
</dbReference>
<feature type="transmembrane region" description="Helical" evidence="6">
    <location>
        <begin position="60"/>
        <end position="81"/>
    </location>
</feature>
<proteinExistence type="inferred from homology"/>
<comment type="caution">
    <text evidence="7">The sequence shown here is derived from an EMBL/GenBank/DDBJ whole genome shotgun (WGS) entry which is preliminary data.</text>
</comment>
<feature type="transmembrane region" description="Helical" evidence="6">
    <location>
        <begin position="88"/>
        <end position="105"/>
    </location>
</feature>
<evidence type="ECO:0000313" key="7">
    <source>
        <dbReference type="EMBL" id="KMZ62184.1"/>
    </source>
</evidence>
<comment type="subcellular location">
    <subcellularLocation>
        <location evidence="1">Membrane</location>
    </subcellularLocation>
</comment>
<evidence type="ECO:0000256" key="3">
    <source>
        <dbReference type="ARBA" id="ARBA00022692"/>
    </source>
</evidence>
<dbReference type="InterPro" id="IPR044890">
    <property type="entry name" value="TMEM14_sf"/>
</dbReference>
<dbReference type="Pfam" id="PF03647">
    <property type="entry name" value="Tmemb_14"/>
    <property type="match status" value="1"/>
</dbReference>
<dbReference type="PANTHER" id="PTHR12668">
    <property type="entry name" value="TRANSMEMBRANE PROTEIN 14, 15"/>
    <property type="match status" value="1"/>
</dbReference>
<dbReference type="InterPro" id="IPR005349">
    <property type="entry name" value="TMEM14"/>
</dbReference>
<dbReference type="STRING" id="29655.A0A0K9NZP7"/>
<feature type="transmembrane region" description="Helical" evidence="6">
    <location>
        <begin position="117"/>
        <end position="135"/>
    </location>
</feature>
<evidence type="ECO:0000256" key="1">
    <source>
        <dbReference type="ARBA" id="ARBA00004370"/>
    </source>
</evidence>
<accession>A0A0K9NZP7</accession>
<dbReference type="AlphaFoldDB" id="A0A0K9NZP7"/>
<evidence type="ECO:0000256" key="6">
    <source>
        <dbReference type="SAM" id="Phobius"/>
    </source>
</evidence>
<keyword evidence="3 6" id="KW-0812">Transmembrane</keyword>
<gene>
    <name evidence="7" type="ORF">ZOSMA_486G00020</name>
</gene>
<dbReference type="GO" id="GO:0009706">
    <property type="term" value="C:chloroplast inner membrane"/>
    <property type="evidence" value="ECO:0000318"/>
    <property type="project" value="GO_Central"/>
</dbReference>
<dbReference type="Gene3D" id="1.10.10.1740">
    <property type="entry name" value="Transmembrane protein 14-like"/>
    <property type="match status" value="1"/>
</dbReference>
<reference evidence="8" key="1">
    <citation type="journal article" date="2016" name="Nature">
        <title>The genome of the seagrass Zostera marina reveals angiosperm adaptation to the sea.</title>
        <authorList>
            <person name="Olsen J.L."/>
            <person name="Rouze P."/>
            <person name="Verhelst B."/>
            <person name="Lin Y.-C."/>
            <person name="Bayer T."/>
            <person name="Collen J."/>
            <person name="Dattolo E."/>
            <person name="De Paoli E."/>
            <person name="Dittami S."/>
            <person name="Maumus F."/>
            <person name="Michel G."/>
            <person name="Kersting A."/>
            <person name="Lauritano C."/>
            <person name="Lohaus R."/>
            <person name="Toepel M."/>
            <person name="Tonon T."/>
            <person name="Vanneste K."/>
            <person name="Amirebrahimi M."/>
            <person name="Brakel J."/>
            <person name="Bostroem C."/>
            <person name="Chovatia M."/>
            <person name="Grimwood J."/>
            <person name="Jenkins J.W."/>
            <person name="Jueterbock A."/>
            <person name="Mraz A."/>
            <person name="Stam W.T."/>
            <person name="Tice H."/>
            <person name="Bornberg-Bauer E."/>
            <person name="Green P.J."/>
            <person name="Pearson G.A."/>
            <person name="Procaccini G."/>
            <person name="Duarte C.M."/>
            <person name="Schmutz J."/>
            <person name="Reusch T.B.H."/>
            <person name="Van de Peer Y."/>
        </authorList>
    </citation>
    <scope>NUCLEOTIDE SEQUENCE [LARGE SCALE GENOMIC DNA]</scope>
    <source>
        <strain evidence="8">cv. Finnish</strain>
    </source>
</reference>
<keyword evidence="4 6" id="KW-1133">Transmembrane helix</keyword>
<dbReference type="GO" id="GO:0015245">
    <property type="term" value="F:fatty acid transmembrane transporter activity"/>
    <property type="evidence" value="ECO:0000318"/>
    <property type="project" value="GO_Central"/>
</dbReference>
<name>A0A0K9NZP7_ZOSMR</name>
<evidence type="ECO:0000256" key="5">
    <source>
        <dbReference type="ARBA" id="ARBA00023136"/>
    </source>
</evidence>
<dbReference type="PANTHER" id="PTHR12668:SF38">
    <property type="entry name" value="PROTEIN FATTY ACID EXPORT 4, CHLOROPLASTIC"/>
    <property type="match status" value="1"/>
</dbReference>
<evidence type="ECO:0000256" key="4">
    <source>
        <dbReference type="ARBA" id="ARBA00022989"/>
    </source>
</evidence>
<dbReference type="OrthoDB" id="5620at2759"/>
<feature type="transmembrane region" description="Helical" evidence="6">
    <location>
        <begin position="142"/>
        <end position="161"/>
    </location>
</feature>
<evidence type="ECO:0000256" key="2">
    <source>
        <dbReference type="ARBA" id="ARBA00007590"/>
    </source>
</evidence>
<evidence type="ECO:0000313" key="8">
    <source>
        <dbReference type="Proteomes" id="UP000036987"/>
    </source>
</evidence>
<organism evidence="7 8">
    <name type="scientific">Zostera marina</name>
    <name type="common">Eelgrass</name>
    <dbReference type="NCBI Taxonomy" id="29655"/>
    <lineage>
        <taxon>Eukaryota</taxon>
        <taxon>Viridiplantae</taxon>
        <taxon>Streptophyta</taxon>
        <taxon>Embryophyta</taxon>
        <taxon>Tracheophyta</taxon>
        <taxon>Spermatophyta</taxon>
        <taxon>Magnoliopsida</taxon>
        <taxon>Liliopsida</taxon>
        <taxon>Zosteraceae</taxon>
        <taxon>Zostera</taxon>
    </lineage>
</organism>
<dbReference type="GO" id="GO:0015908">
    <property type="term" value="P:fatty acid transport"/>
    <property type="evidence" value="ECO:0000318"/>
    <property type="project" value="GO_Central"/>
</dbReference>
<dbReference type="Proteomes" id="UP000036987">
    <property type="component" value="Unassembled WGS sequence"/>
</dbReference>
<keyword evidence="8" id="KW-1185">Reference proteome</keyword>